<gene>
    <name evidence="2" type="ORF">AVO44_08550</name>
</gene>
<name>A0A0X3TXK0_9RHOB</name>
<evidence type="ECO:0000313" key="3">
    <source>
        <dbReference type="Proteomes" id="UP000053690"/>
    </source>
</evidence>
<evidence type="ECO:0000313" key="2">
    <source>
        <dbReference type="EMBL" id="KUJ79276.1"/>
    </source>
</evidence>
<sequence>MQKRQLFKSAASFGALALGASAGLVPARAGADLSNPMQTRRTGMSHSTFLMIKVPAEHADAFVDFYVERRILDECKETIPGLIRGELLKSSQGDGQICVLCQWTDKDAYNQWLASPVRAKQSDDAMVFFDDAGFTAEDMHTLEFDSAQAV</sequence>
<organism evidence="2 3">
    <name type="scientific">Ruegeria profundi</name>
    <dbReference type="NCBI Taxonomy" id="1685378"/>
    <lineage>
        <taxon>Bacteria</taxon>
        <taxon>Pseudomonadati</taxon>
        <taxon>Pseudomonadota</taxon>
        <taxon>Alphaproteobacteria</taxon>
        <taxon>Rhodobacterales</taxon>
        <taxon>Roseobacteraceae</taxon>
        <taxon>Ruegeria</taxon>
    </lineage>
</organism>
<dbReference type="PROSITE" id="PS51725">
    <property type="entry name" value="ABM"/>
    <property type="match status" value="1"/>
</dbReference>
<dbReference type="SUPFAM" id="SSF54909">
    <property type="entry name" value="Dimeric alpha+beta barrel"/>
    <property type="match status" value="1"/>
</dbReference>
<keyword evidence="3" id="KW-1185">Reference proteome</keyword>
<dbReference type="Pfam" id="PF03992">
    <property type="entry name" value="ABM"/>
    <property type="match status" value="1"/>
</dbReference>
<accession>A0A0X3TXK0</accession>
<comment type="caution">
    <text evidence="2">The sequence shown here is derived from an EMBL/GenBank/DDBJ whole genome shotgun (WGS) entry which is preliminary data.</text>
</comment>
<dbReference type="Proteomes" id="UP000053690">
    <property type="component" value="Unassembled WGS sequence"/>
</dbReference>
<dbReference type="AlphaFoldDB" id="A0A0X3TXK0"/>
<reference evidence="3" key="1">
    <citation type="submission" date="2015-12" db="EMBL/GenBank/DDBJ databases">
        <authorList>
            <person name="Zhang G."/>
            <person name="Stingl U."/>
        </authorList>
    </citation>
    <scope>NUCLEOTIDE SEQUENCE [LARGE SCALE GENOMIC DNA]</scope>
    <source>
        <strain evidence="3">ZGT108</strain>
    </source>
</reference>
<dbReference type="InterPro" id="IPR007138">
    <property type="entry name" value="ABM_dom"/>
</dbReference>
<protein>
    <recommendedName>
        <fullName evidence="1">ABM domain-containing protein</fullName>
    </recommendedName>
</protein>
<feature type="domain" description="ABM" evidence="1">
    <location>
        <begin position="46"/>
        <end position="139"/>
    </location>
</feature>
<dbReference type="InterPro" id="IPR011008">
    <property type="entry name" value="Dimeric_a/b-barrel"/>
</dbReference>
<dbReference type="Gene3D" id="3.30.70.100">
    <property type="match status" value="1"/>
</dbReference>
<dbReference type="EMBL" id="LQBP01000004">
    <property type="protein sequence ID" value="KUJ79276.1"/>
    <property type="molecule type" value="Genomic_DNA"/>
</dbReference>
<proteinExistence type="predicted"/>
<dbReference type="STRING" id="1685378.AVO44_08550"/>
<evidence type="ECO:0000259" key="1">
    <source>
        <dbReference type="PROSITE" id="PS51725"/>
    </source>
</evidence>